<dbReference type="EMBL" id="MNPL01026273">
    <property type="protein sequence ID" value="OQR68055.1"/>
    <property type="molecule type" value="Genomic_DNA"/>
</dbReference>
<dbReference type="PANTHER" id="PTHR31206">
    <property type="entry name" value="LP10445P"/>
    <property type="match status" value="1"/>
</dbReference>
<dbReference type="PANTHER" id="PTHR31206:SF1">
    <property type="entry name" value="LP10445P"/>
    <property type="match status" value="1"/>
</dbReference>
<dbReference type="STRING" id="418985.A0A1V9X3B6"/>
<reference evidence="1 2" key="1">
    <citation type="journal article" date="2017" name="Gigascience">
        <title>Draft genome of the honey bee ectoparasitic mite, Tropilaelaps mercedesae, is shaped by the parasitic life history.</title>
        <authorList>
            <person name="Dong X."/>
            <person name="Armstrong S.D."/>
            <person name="Xia D."/>
            <person name="Makepeace B.L."/>
            <person name="Darby A.C."/>
            <person name="Kadowaki T."/>
        </authorList>
    </citation>
    <scope>NUCLEOTIDE SEQUENCE [LARGE SCALE GENOMIC DNA]</scope>
    <source>
        <strain evidence="1">Wuxi-XJTLU</strain>
    </source>
</reference>
<gene>
    <name evidence="1" type="ORF">BIW11_04638</name>
</gene>
<name>A0A1V9X3B6_9ACAR</name>
<dbReference type="Proteomes" id="UP000192247">
    <property type="component" value="Unassembled WGS sequence"/>
</dbReference>
<comment type="caution">
    <text evidence="1">The sequence shown here is derived from an EMBL/GenBank/DDBJ whole genome shotgun (WGS) entry which is preliminary data.</text>
</comment>
<sequence length="128" mass="14356">MTSESVDAPQVQLGFQGGAVVDAEKGKQKKTPRKIIYFQNGDELEEYSTEEEEEVDQLNVAVQRIASMDWKSLPWGSYLFNVGLFGFLKAFKSLEYAGEVLSHRLGITAPKYQSEIEEAAKMKADENT</sequence>
<dbReference type="OrthoDB" id="45963at2759"/>
<proteinExistence type="predicted"/>
<organism evidence="1 2">
    <name type="scientific">Tropilaelaps mercedesae</name>
    <dbReference type="NCBI Taxonomy" id="418985"/>
    <lineage>
        <taxon>Eukaryota</taxon>
        <taxon>Metazoa</taxon>
        <taxon>Ecdysozoa</taxon>
        <taxon>Arthropoda</taxon>
        <taxon>Chelicerata</taxon>
        <taxon>Arachnida</taxon>
        <taxon>Acari</taxon>
        <taxon>Parasitiformes</taxon>
        <taxon>Mesostigmata</taxon>
        <taxon>Gamasina</taxon>
        <taxon>Dermanyssoidea</taxon>
        <taxon>Laelapidae</taxon>
        <taxon>Tropilaelaps</taxon>
    </lineage>
</organism>
<accession>A0A1V9X3B6</accession>
<dbReference type="InterPro" id="IPR028260">
    <property type="entry name" value="FAM177"/>
</dbReference>
<protein>
    <submittedName>
        <fullName evidence="1">Protein FAM177A1-like</fullName>
    </submittedName>
</protein>
<evidence type="ECO:0000313" key="2">
    <source>
        <dbReference type="Proteomes" id="UP000192247"/>
    </source>
</evidence>
<dbReference type="Pfam" id="PF14774">
    <property type="entry name" value="FAM177"/>
    <property type="match status" value="1"/>
</dbReference>
<dbReference type="AlphaFoldDB" id="A0A1V9X3B6"/>
<dbReference type="InParanoid" id="A0A1V9X3B6"/>
<keyword evidence="2" id="KW-1185">Reference proteome</keyword>
<evidence type="ECO:0000313" key="1">
    <source>
        <dbReference type="EMBL" id="OQR68055.1"/>
    </source>
</evidence>